<keyword evidence="1" id="KW-1133">Transmembrane helix</keyword>
<feature type="transmembrane region" description="Helical" evidence="1">
    <location>
        <begin position="6"/>
        <end position="36"/>
    </location>
</feature>
<reference evidence="2" key="1">
    <citation type="submission" date="2017-11" db="EMBL/GenBank/DDBJ databases">
        <authorList>
            <person name="Kajale S.C."/>
            <person name="Sharma A."/>
        </authorList>
    </citation>
    <scope>NUCLEOTIDE SEQUENCE</scope>
    <source>
        <strain evidence="2">LS1_42</strain>
    </source>
</reference>
<sequence>MDRLDVIAFVGFLGLVAASAVVDGIVVAAALAGFLLSLATWRLYDGRPWEALAWLAWVGTAVVLVIDPGGVVFPLAFFGFMLLGIGLLFGSRLDLLPDVWVVDRDSGE</sequence>
<accession>A0A8J8Q749</accession>
<protein>
    <submittedName>
        <fullName evidence="2">Uncharacterized protein</fullName>
    </submittedName>
</protein>
<gene>
    <name evidence="2" type="ORF">CV102_01810</name>
</gene>
<proteinExistence type="predicted"/>
<keyword evidence="3" id="KW-1185">Reference proteome</keyword>
<keyword evidence="1" id="KW-0472">Membrane</keyword>
<dbReference type="RefSeq" id="WP_148856126.1">
    <property type="nucleotide sequence ID" value="NZ_PHNJ01000001.1"/>
</dbReference>
<comment type="caution">
    <text evidence="2">The sequence shown here is derived from an EMBL/GenBank/DDBJ whole genome shotgun (WGS) entry which is preliminary data.</text>
</comment>
<name>A0A8J8Q749_9EURY</name>
<feature type="transmembrane region" description="Helical" evidence="1">
    <location>
        <begin position="48"/>
        <end position="66"/>
    </location>
</feature>
<evidence type="ECO:0000313" key="2">
    <source>
        <dbReference type="EMBL" id="TYL40337.1"/>
    </source>
</evidence>
<organism evidence="2 3">
    <name type="scientific">Natronococcus pandeyae</name>
    <dbReference type="NCBI Taxonomy" id="2055836"/>
    <lineage>
        <taxon>Archaea</taxon>
        <taxon>Methanobacteriati</taxon>
        <taxon>Methanobacteriota</taxon>
        <taxon>Stenosarchaea group</taxon>
        <taxon>Halobacteria</taxon>
        <taxon>Halobacteriales</taxon>
        <taxon>Natrialbaceae</taxon>
        <taxon>Natronococcus</taxon>
    </lineage>
</organism>
<dbReference type="Proteomes" id="UP000766904">
    <property type="component" value="Unassembled WGS sequence"/>
</dbReference>
<evidence type="ECO:0000313" key="3">
    <source>
        <dbReference type="Proteomes" id="UP000766904"/>
    </source>
</evidence>
<dbReference type="AlphaFoldDB" id="A0A8J8Q749"/>
<evidence type="ECO:0000256" key="1">
    <source>
        <dbReference type="SAM" id="Phobius"/>
    </source>
</evidence>
<dbReference type="EMBL" id="PHNJ01000001">
    <property type="protein sequence ID" value="TYL40337.1"/>
    <property type="molecule type" value="Genomic_DNA"/>
</dbReference>
<feature type="transmembrane region" description="Helical" evidence="1">
    <location>
        <begin position="72"/>
        <end position="90"/>
    </location>
</feature>
<keyword evidence="1" id="KW-0812">Transmembrane</keyword>
<dbReference type="OrthoDB" id="202380at2157"/>